<gene>
    <name evidence="1" type="ORF">IEQ34_008135</name>
</gene>
<sequence>MFYNEYFLHLPSDFLIMDMNNRQNRGELPELRKADVTSVQPHAISVPIPIVVSEALALNYPKTNACPVLDGDSGKMILNDYNFALNNAHLGMGSLISPIIPPSEVVCVNNNVDSPLATHYGVNSSNNLDCDGDKMDNTDFYSGWFVVPNSAFPITDYDPLIERLDVSNRVPVIDLPISPSLDEGFNLDGGLQIGVHFADLVDHSDWMEEYSGNKCRDGDIYGDRANLPLENFDLNVFKIDKVGFSSVLGKKNKRKKVVRGFVGDSYRLEAFLDR</sequence>
<dbReference type="EMBL" id="JAGFBR010000008">
    <property type="protein sequence ID" value="KAH0463553.1"/>
    <property type="molecule type" value="Genomic_DNA"/>
</dbReference>
<organism evidence="1 2">
    <name type="scientific">Dendrobium chrysotoxum</name>
    <name type="common">Orchid</name>
    <dbReference type="NCBI Taxonomy" id="161865"/>
    <lineage>
        <taxon>Eukaryota</taxon>
        <taxon>Viridiplantae</taxon>
        <taxon>Streptophyta</taxon>
        <taxon>Embryophyta</taxon>
        <taxon>Tracheophyta</taxon>
        <taxon>Spermatophyta</taxon>
        <taxon>Magnoliopsida</taxon>
        <taxon>Liliopsida</taxon>
        <taxon>Asparagales</taxon>
        <taxon>Orchidaceae</taxon>
        <taxon>Epidendroideae</taxon>
        <taxon>Malaxideae</taxon>
        <taxon>Dendrobiinae</taxon>
        <taxon>Dendrobium</taxon>
    </lineage>
</organism>
<protein>
    <submittedName>
        <fullName evidence="1">Uncharacterized protein</fullName>
    </submittedName>
</protein>
<proteinExistence type="predicted"/>
<reference evidence="1 2" key="1">
    <citation type="journal article" date="2021" name="Hortic Res">
        <title>Chromosome-scale assembly of the Dendrobium chrysotoxum genome enhances the understanding of orchid evolution.</title>
        <authorList>
            <person name="Zhang Y."/>
            <person name="Zhang G.Q."/>
            <person name="Zhang D."/>
            <person name="Liu X.D."/>
            <person name="Xu X.Y."/>
            <person name="Sun W.H."/>
            <person name="Yu X."/>
            <person name="Zhu X."/>
            <person name="Wang Z.W."/>
            <person name="Zhao X."/>
            <person name="Zhong W.Y."/>
            <person name="Chen H."/>
            <person name="Yin W.L."/>
            <person name="Huang T."/>
            <person name="Niu S.C."/>
            <person name="Liu Z.J."/>
        </authorList>
    </citation>
    <scope>NUCLEOTIDE SEQUENCE [LARGE SCALE GENOMIC DNA]</scope>
    <source>
        <strain evidence="1">Lindl</strain>
    </source>
</reference>
<dbReference type="Proteomes" id="UP000775213">
    <property type="component" value="Unassembled WGS sequence"/>
</dbReference>
<comment type="caution">
    <text evidence="1">The sequence shown here is derived from an EMBL/GenBank/DDBJ whole genome shotgun (WGS) entry which is preliminary data.</text>
</comment>
<accession>A0AAV7H7H5</accession>
<dbReference type="AlphaFoldDB" id="A0AAV7H7H5"/>
<name>A0AAV7H7H5_DENCH</name>
<evidence type="ECO:0000313" key="2">
    <source>
        <dbReference type="Proteomes" id="UP000775213"/>
    </source>
</evidence>
<evidence type="ECO:0000313" key="1">
    <source>
        <dbReference type="EMBL" id="KAH0463553.1"/>
    </source>
</evidence>
<keyword evidence="2" id="KW-1185">Reference proteome</keyword>